<feature type="domain" description="Lipid/polyisoprenoid-binding YceI-like" evidence="1">
    <location>
        <begin position="23"/>
        <end position="186"/>
    </location>
</feature>
<dbReference type="Gene3D" id="2.40.128.110">
    <property type="entry name" value="Lipid/polyisoprenoid-binding, YceI-like"/>
    <property type="match status" value="1"/>
</dbReference>
<dbReference type="AlphaFoldDB" id="A0A7X1KCI4"/>
<organism evidence="2 3">
    <name type="scientific">Novosphingobium aerophilum</name>
    <dbReference type="NCBI Taxonomy" id="2839843"/>
    <lineage>
        <taxon>Bacteria</taxon>
        <taxon>Pseudomonadati</taxon>
        <taxon>Pseudomonadota</taxon>
        <taxon>Alphaproteobacteria</taxon>
        <taxon>Sphingomonadales</taxon>
        <taxon>Sphingomonadaceae</taxon>
        <taxon>Novosphingobium</taxon>
    </lineage>
</organism>
<proteinExistence type="predicted"/>
<accession>A0A7X1KCI4</accession>
<gene>
    <name evidence="2" type="ORF">H7F49_11365</name>
</gene>
<dbReference type="Proteomes" id="UP000520156">
    <property type="component" value="Unassembled WGS sequence"/>
</dbReference>
<dbReference type="PANTHER" id="PTHR34406">
    <property type="entry name" value="PROTEIN YCEI"/>
    <property type="match status" value="1"/>
</dbReference>
<dbReference type="InterPro" id="IPR007372">
    <property type="entry name" value="Lipid/polyisoprenoid-bd_YceI"/>
</dbReference>
<comment type="caution">
    <text evidence="2">The sequence shown here is derived from an EMBL/GenBank/DDBJ whole genome shotgun (WGS) entry which is preliminary data.</text>
</comment>
<dbReference type="InterPro" id="IPR036761">
    <property type="entry name" value="TTHA0802/YceI-like_sf"/>
</dbReference>
<dbReference type="EMBL" id="JACLAU010000017">
    <property type="protein sequence ID" value="MBC2652308.1"/>
    <property type="molecule type" value="Genomic_DNA"/>
</dbReference>
<dbReference type="PANTHER" id="PTHR34406:SF1">
    <property type="entry name" value="PROTEIN YCEI"/>
    <property type="match status" value="1"/>
</dbReference>
<evidence type="ECO:0000259" key="1">
    <source>
        <dbReference type="SMART" id="SM00867"/>
    </source>
</evidence>
<dbReference type="SMART" id="SM00867">
    <property type="entry name" value="YceI"/>
    <property type="match status" value="1"/>
</dbReference>
<sequence length="188" mass="20253">MTRPILLQLLAMGLMGAAPAPQSYRLDEARSSVAARVAFFGLASKTAHFPRPSGRAELSPDRPDMIGLVVDIDARALTAPDPVTLSRLRGPAFFDVEHHPRVRFAGSRMTMTSPVTATIAGELTAKGVTRPVTLQVTFAQPPGKAGPQDPIHLTGHATINRRDFGMTAWPLIVGRMVKITIDGWLLPD</sequence>
<dbReference type="SUPFAM" id="SSF101874">
    <property type="entry name" value="YceI-like"/>
    <property type="match status" value="1"/>
</dbReference>
<name>A0A7X1KCI4_9SPHN</name>
<evidence type="ECO:0000313" key="3">
    <source>
        <dbReference type="Proteomes" id="UP000520156"/>
    </source>
</evidence>
<protein>
    <submittedName>
        <fullName evidence="2">YceI family protein</fullName>
    </submittedName>
</protein>
<reference evidence="2 3" key="1">
    <citation type="submission" date="2020-08" db="EMBL/GenBank/DDBJ databases">
        <title>The genome sequence of Novosphingobium flavum 4Y4.</title>
        <authorList>
            <person name="Liu Y."/>
        </authorList>
    </citation>
    <scope>NUCLEOTIDE SEQUENCE [LARGE SCALE GENOMIC DNA]</scope>
    <source>
        <strain evidence="2 3">4Y4</strain>
    </source>
</reference>
<dbReference type="Pfam" id="PF04264">
    <property type="entry name" value="YceI"/>
    <property type="match status" value="1"/>
</dbReference>
<evidence type="ECO:0000313" key="2">
    <source>
        <dbReference type="EMBL" id="MBC2652308.1"/>
    </source>
</evidence>
<keyword evidence="3" id="KW-1185">Reference proteome</keyword>